<feature type="region of interest" description="Disordered" evidence="2">
    <location>
        <begin position="47"/>
        <end position="67"/>
    </location>
</feature>
<proteinExistence type="predicted"/>
<evidence type="ECO:0000313" key="4">
    <source>
        <dbReference type="Proteomes" id="UP001500547"/>
    </source>
</evidence>
<accession>A0ABP9QFT8</accession>
<organism evidence="3 4">
    <name type="scientific">Viridibacterium curvum</name>
    <dbReference type="NCBI Taxonomy" id="1101404"/>
    <lineage>
        <taxon>Bacteria</taxon>
        <taxon>Pseudomonadati</taxon>
        <taxon>Pseudomonadota</taxon>
        <taxon>Betaproteobacteria</taxon>
        <taxon>Rhodocyclales</taxon>
        <taxon>Rhodocyclaceae</taxon>
        <taxon>Viridibacterium</taxon>
    </lineage>
</organism>
<keyword evidence="4" id="KW-1185">Reference proteome</keyword>
<evidence type="ECO:0000256" key="2">
    <source>
        <dbReference type="SAM" id="MobiDB-lite"/>
    </source>
</evidence>
<name>A0ABP9QFT8_9RHOO</name>
<dbReference type="Pfam" id="PF04102">
    <property type="entry name" value="SlyX"/>
    <property type="match status" value="1"/>
</dbReference>
<gene>
    <name evidence="3" type="ORF">GCM10025770_09870</name>
</gene>
<dbReference type="PANTHER" id="PTHR36508:SF1">
    <property type="entry name" value="PROTEIN SLYX"/>
    <property type="match status" value="1"/>
</dbReference>
<sequence>MEERLITIESKLALAEDLLDELNKTVFRQQEQIDLLQSQIRLLYTQMQGSGQGAEKRDPRDEIPPHY</sequence>
<reference evidence="4" key="1">
    <citation type="journal article" date="2019" name="Int. J. Syst. Evol. Microbiol.">
        <title>The Global Catalogue of Microorganisms (GCM) 10K type strain sequencing project: providing services to taxonomists for standard genome sequencing and annotation.</title>
        <authorList>
            <consortium name="The Broad Institute Genomics Platform"/>
            <consortium name="The Broad Institute Genome Sequencing Center for Infectious Disease"/>
            <person name="Wu L."/>
            <person name="Ma J."/>
        </authorList>
    </citation>
    <scope>NUCLEOTIDE SEQUENCE [LARGE SCALE GENOMIC DNA]</scope>
    <source>
        <strain evidence="4">JCM 18715</strain>
    </source>
</reference>
<evidence type="ECO:0000313" key="3">
    <source>
        <dbReference type="EMBL" id="GAA5161122.1"/>
    </source>
</evidence>
<feature type="coiled-coil region" evidence="1">
    <location>
        <begin position="5"/>
        <end position="39"/>
    </location>
</feature>
<feature type="compositionally biased region" description="Basic and acidic residues" evidence="2">
    <location>
        <begin position="54"/>
        <end position="67"/>
    </location>
</feature>
<dbReference type="NCBIfam" id="NF003316">
    <property type="entry name" value="PRK04325.1"/>
    <property type="match status" value="1"/>
</dbReference>
<evidence type="ECO:0000256" key="1">
    <source>
        <dbReference type="SAM" id="Coils"/>
    </source>
</evidence>
<protein>
    <submittedName>
        <fullName evidence="3">SlyX family protein</fullName>
    </submittedName>
</protein>
<dbReference type="PANTHER" id="PTHR36508">
    <property type="entry name" value="PROTEIN SLYX"/>
    <property type="match status" value="1"/>
</dbReference>
<dbReference type="EMBL" id="BAABLD010000005">
    <property type="protein sequence ID" value="GAA5161122.1"/>
    <property type="molecule type" value="Genomic_DNA"/>
</dbReference>
<dbReference type="Proteomes" id="UP001500547">
    <property type="component" value="Unassembled WGS sequence"/>
</dbReference>
<keyword evidence="1" id="KW-0175">Coiled coil</keyword>
<comment type="caution">
    <text evidence="3">The sequence shown here is derived from an EMBL/GenBank/DDBJ whole genome shotgun (WGS) entry which is preliminary data.</text>
</comment>
<dbReference type="Gene3D" id="1.20.5.300">
    <property type="match status" value="1"/>
</dbReference>
<dbReference type="InterPro" id="IPR007236">
    <property type="entry name" value="SlyX"/>
</dbReference>